<organism evidence="3 4">
    <name type="scientific">Bombus bifarius</name>
    <dbReference type="NCBI Taxonomy" id="103933"/>
    <lineage>
        <taxon>Eukaryota</taxon>
        <taxon>Metazoa</taxon>
        <taxon>Ecdysozoa</taxon>
        <taxon>Arthropoda</taxon>
        <taxon>Hexapoda</taxon>
        <taxon>Insecta</taxon>
        <taxon>Pterygota</taxon>
        <taxon>Neoptera</taxon>
        <taxon>Endopterygota</taxon>
        <taxon>Hymenoptera</taxon>
        <taxon>Apocrita</taxon>
        <taxon>Aculeata</taxon>
        <taxon>Apoidea</taxon>
        <taxon>Anthophila</taxon>
        <taxon>Apidae</taxon>
        <taxon>Bombus</taxon>
        <taxon>Pyrobombus</taxon>
    </lineage>
</organism>
<dbReference type="InterPro" id="IPR023561">
    <property type="entry name" value="Carbonic_anhydrase_a-class"/>
</dbReference>
<gene>
    <name evidence="4" type="primary">LOC117208888</name>
</gene>
<dbReference type="PANTHER" id="PTHR18952">
    <property type="entry name" value="CARBONIC ANHYDRASE"/>
    <property type="match status" value="1"/>
</dbReference>
<dbReference type="RefSeq" id="XP_033306279.1">
    <property type="nucleotide sequence ID" value="XM_033450388.1"/>
</dbReference>
<dbReference type="InterPro" id="IPR001148">
    <property type="entry name" value="CA_dom"/>
</dbReference>
<dbReference type="GO" id="GO:0008270">
    <property type="term" value="F:zinc ion binding"/>
    <property type="evidence" value="ECO:0007669"/>
    <property type="project" value="InterPro"/>
</dbReference>
<dbReference type="InterPro" id="IPR036398">
    <property type="entry name" value="CA_dom_sf"/>
</dbReference>
<comment type="similarity">
    <text evidence="1">Belongs to the alpha-carbonic anhydrase family.</text>
</comment>
<evidence type="ECO:0000313" key="4">
    <source>
        <dbReference type="RefSeq" id="XP_033306279.1"/>
    </source>
</evidence>
<dbReference type="GO" id="GO:0004089">
    <property type="term" value="F:carbonate dehydratase activity"/>
    <property type="evidence" value="ECO:0007669"/>
    <property type="project" value="UniProtKB-EC"/>
</dbReference>
<dbReference type="SUPFAM" id="SSF51069">
    <property type="entry name" value="Carbonic anhydrase"/>
    <property type="match status" value="2"/>
</dbReference>
<dbReference type="GO" id="GO:0005737">
    <property type="term" value="C:cytoplasm"/>
    <property type="evidence" value="ECO:0007669"/>
    <property type="project" value="TreeGrafter"/>
</dbReference>
<evidence type="ECO:0000259" key="2">
    <source>
        <dbReference type="PROSITE" id="PS51144"/>
    </source>
</evidence>
<keyword evidence="3" id="KW-1185">Reference proteome</keyword>
<name>A0A6P8M8G0_9HYME</name>
<dbReference type="Proteomes" id="UP000515164">
    <property type="component" value="Unplaced"/>
</dbReference>
<dbReference type="SMART" id="SM01057">
    <property type="entry name" value="Carb_anhydrase"/>
    <property type="match status" value="1"/>
</dbReference>
<dbReference type="PANTHER" id="PTHR18952:SF124">
    <property type="entry name" value="CARBONIC ANHYDRASE 7"/>
    <property type="match status" value="1"/>
</dbReference>
<protein>
    <submittedName>
        <fullName evidence="4">Carbonic anhydrase 2-like</fullName>
    </submittedName>
</protein>
<dbReference type="PROSITE" id="PS51144">
    <property type="entry name" value="ALPHA_CA_2"/>
    <property type="match status" value="2"/>
</dbReference>
<dbReference type="KEGG" id="bbif:117208888"/>
<feature type="domain" description="Alpha-carbonic anhydrase" evidence="2">
    <location>
        <begin position="1"/>
        <end position="72"/>
    </location>
</feature>
<dbReference type="GeneID" id="117208888"/>
<proteinExistence type="inferred from homology"/>
<dbReference type="CDD" id="cd00326">
    <property type="entry name" value="alpha_CA"/>
    <property type="match status" value="1"/>
</dbReference>
<sequence length="349" mass="40263">MRGGPLNKDVFQFVNVEFRWGPEDSLGAEHSINGIWYSMEAQIMHWNTRYGSIEKCFDKPDGIAVLSYLMQVVGCPGIPDNPSLTKITDNLTSIKRMGSSSKIPPGLPTTGQSPINLDDRLVRKRKYPPLVLNGHWLNDGEARLLNTGTTAKIWLTGNRIPSTICGGPLSDDIYELMDVHFHWGEDNCKGAEHTINDTWYSMESHAVHWNRKYVTVEECFRHKDGFCILAYLFLVQPDCCNCINPQLERITEHLKYILDPDMETKIPPNCLAWMRWSTYCTRYYTYAGSYNIGEYPECVTWIVFPVVIPVRASEIKEFRRLRDRDGNDIKTNWREIQLLRCRQIFLAIS</sequence>
<evidence type="ECO:0000313" key="3">
    <source>
        <dbReference type="Proteomes" id="UP000515164"/>
    </source>
</evidence>
<dbReference type="Pfam" id="PF00194">
    <property type="entry name" value="Carb_anhydrase"/>
    <property type="match status" value="2"/>
</dbReference>
<evidence type="ECO:0000256" key="1">
    <source>
        <dbReference type="ARBA" id="ARBA00010718"/>
    </source>
</evidence>
<dbReference type="Gene3D" id="3.10.200.10">
    <property type="entry name" value="Alpha carbonic anhydrase"/>
    <property type="match status" value="2"/>
</dbReference>
<accession>A0A6P8M8G0</accession>
<reference evidence="4" key="1">
    <citation type="submission" date="2025-08" db="UniProtKB">
        <authorList>
            <consortium name="RefSeq"/>
        </authorList>
    </citation>
    <scope>IDENTIFICATION</scope>
    <source>
        <tissue evidence="4">Muscle</tissue>
    </source>
</reference>
<dbReference type="AlphaFoldDB" id="A0A6P8M8G0"/>
<feature type="domain" description="Alpha-carbonic anhydrase" evidence="2">
    <location>
        <begin position="92"/>
        <end position="348"/>
    </location>
</feature>